<evidence type="ECO:0000313" key="10">
    <source>
        <dbReference type="Proteomes" id="UP000521199"/>
    </source>
</evidence>
<dbReference type="PANTHER" id="PTHR43327">
    <property type="entry name" value="STOMATIN-LIKE PROTEIN 2, MITOCHONDRIAL"/>
    <property type="match status" value="1"/>
</dbReference>
<dbReference type="RefSeq" id="WP_183959612.1">
    <property type="nucleotide sequence ID" value="NZ_JACHHP010000001.1"/>
</dbReference>
<name>A0A7W8D366_9GAMM</name>
<comment type="subcellular location">
    <subcellularLocation>
        <location evidence="1">Membrane</location>
        <topology evidence="1">Single-pass membrane protein</topology>
    </subcellularLocation>
</comment>
<feature type="region of interest" description="Disordered" evidence="7">
    <location>
        <begin position="353"/>
        <end position="404"/>
    </location>
</feature>
<evidence type="ECO:0000259" key="8">
    <source>
        <dbReference type="SMART" id="SM00244"/>
    </source>
</evidence>
<dbReference type="GO" id="GO:0006508">
    <property type="term" value="P:proteolysis"/>
    <property type="evidence" value="ECO:0007669"/>
    <property type="project" value="UniProtKB-KW"/>
</dbReference>
<comment type="subunit">
    <text evidence="6">HflC and HflK may interact to form a multimeric complex.</text>
</comment>
<feature type="region of interest" description="Disordered" evidence="7">
    <location>
        <begin position="1"/>
        <end position="33"/>
    </location>
</feature>
<dbReference type="EMBL" id="JACHHP010000001">
    <property type="protein sequence ID" value="MBB5207100.1"/>
    <property type="molecule type" value="Genomic_DNA"/>
</dbReference>
<feature type="domain" description="Band 7" evidence="8">
    <location>
        <begin position="84"/>
        <end position="245"/>
    </location>
</feature>
<protein>
    <recommendedName>
        <fullName evidence="6">Protein HflK</fullName>
    </recommendedName>
</protein>
<keyword evidence="3" id="KW-0812">Transmembrane</keyword>
<gene>
    <name evidence="9" type="ORF">HNQ52_000616</name>
</gene>
<dbReference type="InterPro" id="IPR001972">
    <property type="entry name" value="Stomatin_HflK_fam"/>
</dbReference>
<dbReference type="PANTHER" id="PTHR43327:SF2">
    <property type="entry name" value="MODULATOR OF FTSH PROTEASE HFLK"/>
    <property type="match status" value="1"/>
</dbReference>
<dbReference type="SMART" id="SM00244">
    <property type="entry name" value="PHB"/>
    <property type="match status" value="1"/>
</dbReference>
<evidence type="ECO:0000313" key="9">
    <source>
        <dbReference type="EMBL" id="MBB5207100.1"/>
    </source>
</evidence>
<accession>A0A7W8D366</accession>
<keyword evidence="10" id="KW-1185">Reference proteome</keyword>
<evidence type="ECO:0000256" key="2">
    <source>
        <dbReference type="ARBA" id="ARBA00006971"/>
    </source>
</evidence>
<evidence type="ECO:0000256" key="5">
    <source>
        <dbReference type="ARBA" id="ARBA00023136"/>
    </source>
</evidence>
<dbReference type="InterPro" id="IPR020980">
    <property type="entry name" value="Membrane_HflK_N"/>
</dbReference>
<evidence type="ECO:0000256" key="4">
    <source>
        <dbReference type="ARBA" id="ARBA00022989"/>
    </source>
</evidence>
<dbReference type="CDD" id="cd03404">
    <property type="entry name" value="SPFH_HflK"/>
    <property type="match status" value="1"/>
</dbReference>
<keyword evidence="9" id="KW-0645">Protease</keyword>
<dbReference type="Pfam" id="PF12221">
    <property type="entry name" value="HflK_N"/>
    <property type="match status" value="1"/>
</dbReference>
<dbReference type="Pfam" id="PF01145">
    <property type="entry name" value="Band_7"/>
    <property type="match status" value="1"/>
</dbReference>
<evidence type="ECO:0000256" key="6">
    <source>
        <dbReference type="RuleBase" id="RU364113"/>
    </source>
</evidence>
<dbReference type="GO" id="GO:0016020">
    <property type="term" value="C:membrane"/>
    <property type="evidence" value="ECO:0007669"/>
    <property type="project" value="UniProtKB-SubCell"/>
</dbReference>
<dbReference type="SUPFAM" id="SSF117892">
    <property type="entry name" value="Band 7/SPFH domain"/>
    <property type="match status" value="1"/>
</dbReference>
<keyword evidence="5" id="KW-0472">Membrane</keyword>
<sequence>MAWNEPGGGKKKDPWNSGGGNDGGGSGQGPDVDAFLERLKSSLNRVFGSGGSGGGGPNRARGSSGGPSIGLIVLGLALVWLVFDSWTLIDERQRGVVLRFGKFERIMTPGPNFKLPRPFETVQKVDATQIRNISDQVRMLTRDENIVLVDFNVQYQVSDPQQFLFGTADPDDTLKQAAESAVREVMGNSVMDTILSGQRAELAAQAGERLQASLDQYGTGLTVSEFNLQNARPPLEVKDAFDDAITAREDKQRAENIALGYASKQVPEARGAAARVAAEAEAYKAQAIARAQGDADRFTLLADEYRKAPDVTRKRLYLETMQDVLANNPKVVVGEGAGNNVMYLPLDKLQGVGNGAARAPTTAPPPSGSQSAFTERLPAVEAVTTPRPARDARETGRSSRGGNN</sequence>
<comment type="function">
    <text evidence="6">HflC and HflK could encode or regulate a protease.</text>
</comment>
<dbReference type="InterPro" id="IPR010201">
    <property type="entry name" value="HflK"/>
</dbReference>
<comment type="similarity">
    <text evidence="2 6">Belongs to the band 7/mec-2 family. HflK subfamily.</text>
</comment>
<keyword evidence="9" id="KW-0378">Hydrolase</keyword>
<dbReference type="GO" id="GO:0008233">
    <property type="term" value="F:peptidase activity"/>
    <property type="evidence" value="ECO:0007669"/>
    <property type="project" value="UniProtKB-KW"/>
</dbReference>
<evidence type="ECO:0000256" key="3">
    <source>
        <dbReference type="ARBA" id="ARBA00022692"/>
    </source>
</evidence>
<keyword evidence="4" id="KW-1133">Transmembrane helix</keyword>
<proteinExistence type="inferred from homology"/>
<dbReference type="AlphaFoldDB" id="A0A7W8D366"/>
<dbReference type="InterPro" id="IPR050710">
    <property type="entry name" value="Band7/mec-2_domain"/>
</dbReference>
<feature type="compositionally biased region" description="Basic and acidic residues" evidence="7">
    <location>
        <begin position="388"/>
        <end position="397"/>
    </location>
</feature>
<evidence type="ECO:0000256" key="7">
    <source>
        <dbReference type="SAM" id="MobiDB-lite"/>
    </source>
</evidence>
<dbReference type="Gene3D" id="3.30.479.30">
    <property type="entry name" value="Band 7 domain"/>
    <property type="match status" value="1"/>
</dbReference>
<dbReference type="PRINTS" id="PR00721">
    <property type="entry name" value="STOMATIN"/>
</dbReference>
<evidence type="ECO:0000256" key="1">
    <source>
        <dbReference type="ARBA" id="ARBA00004167"/>
    </source>
</evidence>
<reference evidence="9 10" key="1">
    <citation type="submission" date="2020-08" db="EMBL/GenBank/DDBJ databases">
        <title>Genomic Encyclopedia of Type Strains, Phase IV (KMG-IV): sequencing the most valuable type-strain genomes for metagenomic binning, comparative biology and taxonomic classification.</title>
        <authorList>
            <person name="Goeker M."/>
        </authorList>
    </citation>
    <scope>NUCLEOTIDE SEQUENCE [LARGE SCALE GENOMIC DNA]</scope>
    <source>
        <strain evidence="9 10">DSM 24163</strain>
    </source>
</reference>
<dbReference type="InterPro" id="IPR001107">
    <property type="entry name" value="Band_7"/>
</dbReference>
<organism evidence="9 10">
    <name type="scientific">Chiayiivirga flava</name>
    <dbReference type="NCBI Taxonomy" id="659595"/>
    <lineage>
        <taxon>Bacteria</taxon>
        <taxon>Pseudomonadati</taxon>
        <taxon>Pseudomonadota</taxon>
        <taxon>Gammaproteobacteria</taxon>
        <taxon>Lysobacterales</taxon>
        <taxon>Lysobacteraceae</taxon>
        <taxon>Chiayiivirga</taxon>
    </lineage>
</organism>
<feature type="compositionally biased region" description="Gly residues" evidence="7">
    <location>
        <begin position="17"/>
        <end position="28"/>
    </location>
</feature>
<comment type="caution">
    <text evidence="9">The sequence shown here is derived from an EMBL/GenBank/DDBJ whole genome shotgun (WGS) entry which is preliminary data.</text>
</comment>
<dbReference type="Proteomes" id="UP000521199">
    <property type="component" value="Unassembled WGS sequence"/>
</dbReference>
<dbReference type="InterPro" id="IPR036013">
    <property type="entry name" value="Band_7/SPFH_dom_sf"/>
</dbReference>
<dbReference type="NCBIfam" id="TIGR01933">
    <property type="entry name" value="hflK"/>
    <property type="match status" value="1"/>
</dbReference>